<organism evidence="2 3">
    <name type="scientific">Mycoemilia scoparia</name>
    <dbReference type="NCBI Taxonomy" id="417184"/>
    <lineage>
        <taxon>Eukaryota</taxon>
        <taxon>Fungi</taxon>
        <taxon>Fungi incertae sedis</taxon>
        <taxon>Zoopagomycota</taxon>
        <taxon>Kickxellomycotina</taxon>
        <taxon>Kickxellomycetes</taxon>
        <taxon>Kickxellales</taxon>
        <taxon>Kickxellaceae</taxon>
        <taxon>Mycoemilia</taxon>
    </lineage>
</organism>
<feature type="compositionally biased region" description="Polar residues" evidence="1">
    <location>
        <begin position="52"/>
        <end position="63"/>
    </location>
</feature>
<protein>
    <submittedName>
        <fullName evidence="2">Uncharacterized protein</fullName>
    </submittedName>
</protein>
<gene>
    <name evidence="2" type="ORF">H4219_005593</name>
</gene>
<feature type="region of interest" description="Disordered" evidence="1">
    <location>
        <begin position="84"/>
        <end position="103"/>
    </location>
</feature>
<feature type="region of interest" description="Disordered" evidence="1">
    <location>
        <begin position="1"/>
        <end position="63"/>
    </location>
</feature>
<dbReference type="EMBL" id="JANBPU010000342">
    <property type="protein sequence ID" value="KAJ1912470.1"/>
    <property type="molecule type" value="Genomic_DNA"/>
</dbReference>
<dbReference type="AlphaFoldDB" id="A0A9W7ZT16"/>
<evidence type="ECO:0000256" key="1">
    <source>
        <dbReference type="SAM" id="MobiDB-lite"/>
    </source>
</evidence>
<comment type="caution">
    <text evidence="2">The sequence shown here is derived from an EMBL/GenBank/DDBJ whole genome shotgun (WGS) entry which is preliminary data.</text>
</comment>
<evidence type="ECO:0000313" key="3">
    <source>
        <dbReference type="Proteomes" id="UP001150538"/>
    </source>
</evidence>
<name>A0A9W7ZT16_9FUNG</name>
<dbReference type="Proteomes" id="UP001150538">
    <property type="component" value="Unassembled WGS sequence"/>
</dbReference>
<keyword evidence="3" id="KW-1185">Reference proteome</keyword>
<feature type="compositionally biased region" description="Polar residues" evidence="1">
    <location>
        <begin position="17"/>
        <end position="31"/>
    </location>
</feature>
<reference evidence="2" key="1">
    <citation type="submission" date="2022-07" db="EMBL/GenBank/DDBJ databases">
        <title>Phylogenomic reconstructions and comparative analyses of Kickxellomycotina fungi.</title>
        <authorList>
            <person name="Reynolds N.K."/>
            <person name="Stajich J.E."/>
            <person name="Barry K."/>
            <person name="Grigoriev I.V."/>
            <person name="Crous P."/>
            <person name="Smith M.E."/>
        </authorList>
    </citation>
    <scope>NUCLEOTIDE SEQUENCE</scope>
    <source>
        <strain evidence="2">NBRC 100468</strain>
    </source>
</reference>
<evidence type="ECO:0000313" key="2">
    <source>
        <dbReference type="EMBL" id="KAJ1912470.1"/>
    </source>
</evidence>
<proteinExistence type="predicted"/>
<sequence>MSSASKKLSCSSDTSTNKEATSTTPTKTSQPAILVTDVAAETTDSGGGFQSCPDSFQDHSSFNSTKTANIADTSKYCGLFLPSSSSKESPATCPKNVGETPGEATIANNVEDKTKRSSSLEHLPGFNG</sequence>
<feature type="compositionally biased region" description="Low complexity" evidence="1">
    <location>
        <begin position="1"/>
        <end position="15"/>
    </location>
</feature>
<accession>A0A9W7ZT16</accession>